<feature type="transmembrane region" description="Helical" evidence="2">
    <location>
        <begin position="37"/>
        <end position="56"/>
    </location>
</feature>
<sequence>MLEQLYEWIRSIAYFMVFSAVLTHVIPGQAYRKYIRFFTGLLLVLLLLHPVMEMLGMGEEFLSVYRGTAYEEELRQIREAGAYLENIGAESSSQEEAGLAGEEEETGEEEGDDNRISVEEIRIGQE</sequence>
<evidence type="ECO:0000256" key="1">
    <source>
        <dbReference type="SAM" id="MobiDB-lite"/>
    </source>
</evidence>
<proteinExistence type="predicted"/>
<gene>
    <name evidence="3" type="ORF">K8V82_06450</name>
</gene>
<reference evidence="3" key="1">
    <citation type="journal article" date="2021" name="PeerJ">
        <title>Extensive microbial diversity within the chicken gut microbiome revealed by metagenomics and culture.</title>
        <authorList>
            <person name="Gilroy R."/>
            <person name="Ravi A."/>
            <person name="Getino M."/>
            <person name="Pursley I."/>
            <person name="Horton D.L."/>
            <person name="Alikhan N.F."/>
            <person name="Baker D."/>
            <person name="Gharbi K."/>
            <person name="Hall N."/>
            <person name="Watson M."/>
            <person name="Adriaenssens E.M."/>
            <person name="Foster-Nyarko E."/>
            <person name="Jarju S."/>
            <person name="Secka A."/>
            <person name="Antonio M."/>
            <person name="Oren A."/>
            <person name="Chaudhuri R.R."/>
            <person name="La Ragione R."/>
            <person name="Hildebrand F."/>
            <person name="Pallen M.J."/>
        </authorList>
    </citation>
    <scope>NUCLEOTIDE SEQUENCE</scope>
    <source>
        <strain evidence="3">ChiSjej5B23-16112</strain>
    </source>
</reference>
<feature type="compositionally biased region" description="Basic and acidic residues" evidence="1">
    <location>
        <begin position="113"/>
        <end position="126"/>
    </location>
</feature>
<feature type="compositionally biased region" description="Acidic residues" evidence="1">
    <location>
        <begin position="101"/>
        <end position="112"/>
    </location>
</feature>
<dbReference type="AlphaFoldDB" id="A0A921I334"/>
<protein>
    <submittedName>
        <fullName evidence="3">Stage III sporulation protein AF</fullName>
    </submittedName>
</protein>
<comment type="caution">
    <text evidence="3">The sequence shown here is derived from an EMBL/GenBank/DDBJ whole genome shotgun (WGS) entry which is preliminary data.</text>
</comment>
<evidence type="ECO:0000256" key="2">
    <source>
        <dbReference type="SAM" id="Phobius"/>
    </source>
</evidence>
<dbReference type="EMBL" id="DYVY01000102">
    <property type="protein sequence ID" value="HJF94417.1"/>
    <property type="molecule type" value="Genomic_DNA"/>
</dbReference>
<dbReference type="InterPro" id="IPR014245">
    <property type="entry name" value="Spore_III_AF"/>
</dbReference>
<dbReference type="Pfam" id="PF09581">
    <property type="entry name" value="Spore_III_AF"/>
    <property type="match status" value="1"/>
</dbReference>
<evidence type="ECO:0000313" key="3">
    <source>
        <dbReference type="EMBL" id="HJF94417.1"/>
    </source>
</evidence>
<organism evidence="3 4">
    <name type="scientific">Lachnoclostridium phocaeense</name>
    <dbReference type="NCBI Taxonomy" id="1871021"/>
    <lineage>
        <taxon>Bacteria</taxon>
        <taxon>Bacillati</taxon>
        <taxon>Bacillota</taxon>
        <taxon>Clostridia</taxon>
        <taxon>Lachnospirales</taxon>
        <taxon>Lachnospiraceae</taxon>
    </lineage>
</organism>
<evidence type="ECO:0000313" key="4">
    <source>
        <dbReference type="Proteomes" id="UP000769156"/>
    </source>
</evidence>
<dbReference type="RefSeq" id="WP_281725604.1">
    <property type="nucleotide sequence ID" value="NZ_CALKQL010000032.1"/>
</dbReference>
<feature type="compositionally biased region" description="Low complexity" evidence="1">
    <location>
        <begin position="89"/>
        <end position="100"/>
    </location>
</feature>
<dbReference type="Proteomes" id="UP000769156">
    <property type="component" value="Unassembled WGS sequence"/>
</dbReference>
<keyword evidence="2" id="KW-0472">Membrane</keyword>
<feature type="transmembrane region" description="Helical" evidence="2">
    <location>
        <begin position="12"/>
        <end position="31"/>
    </location>
</feature>
<keyword evidence="2" id="KW-1133">Transmembrane helix</keyword>
<reference evidence="3" key="2">
    <citation type="submission" date="2021-09" db="EMBL/GenBank/DDBJ databases">
        <authorList>
            <person name="Gilroy R."/>
        </authorList>
    </citation>
    <scope>NUCLEOTIDE SEQUENCE</scope>
    <source>
        <strain evidence="3">ChiSjej5B23-16112</strain>
    </source>
</reference>
<feature type="region of interest" description="Disordered" evidence="1">
    <location>
        <begin position="89"/>
        <end position="126"/>
    </location>
</feature>
<keyword evidence="2" id="KW-0812">Transmembrane</keyword>
<accession>A0A921I334</accession>
<name>A0A921I334_9FIRM</name>